<protein>
    <submittedName>
        <fullName evidence="3">Putative hydrolase or acyltransferase of alpha/beta superfamily</fullName>
    </submittedName>
</protein>
<name>I0V8N4_9PSEU</name>
<accession>I0V8N4</accession>
<proteinExistence type="predicted"/>
<dbReference type="AlphaFoldDB" id="I0V8N4"/>
<dbReference type="Gene3D" id="3.40.50.1820">
    <property type="entry name" value="alpha/beta hydrolase"/>
    <property type="match status" value="1"/>
</dbReference>
<dbReference type="GO" id="GO:0016787">
    <property type="term" value="F:hydrolase activity"/>
    <property type="evidence" value="ECO:0007669"/>
    <property type="project" value="UniProtKB-KW"/>
</dbReference>
<dbReference type="STRING" id="882086.SacxiDRAFT_4306"/>
<keyword evidence="3" id="KW-0012">Acyltransferase</keyword>
<feature type="compositionally biased region" description="Gly residues" evidence="1">
    <location>
        <begin position="1"/>
        <end position="12"/>
    </location>
</feature>
<dbReference type="PANTHER" id="PTHR42886:SF29">
    <property type="entry name" value="PUMMELIG, ISOFORM A"/>
    <property type="match status" value="1"/>
</dbReference>
<dbReference type="Proteomes" id="UP000004691">
    <property type="component" value="Unassembled WGS sequence"/>
</dbReference>
<keyword evidence="3" id="KW-0808">Transferase</keyword>
<dbReference type="Pfam" id="PF12697">
    <property type="entry name" value="Abhydrolase_6"/>
    <property type="match status" value="1"/>
</dbReference>
<dbReference type="eggNOG" id="COG2267">
    <property type="taxonomic scope" value="Bacteria"/>
</dbReference>
<dbReference type="SUPFAM" id="SSF53474">
    <property type="entry name" value="alpha/beta-Hydrolases"/>
    <property type="match status" value="1"/>
</dbReference>
<evidence type="ECO:0000313" key="4">
    <source>
        <dbReference type="Proteomes" id="UP000004691"/>
    </source>
</evidence>
<dbReference type="InterPro" id="IPR000073">
    <property type="entry name" value="AB_hydrolase_1"/>
</dbReference>
<keyword evidence="3" id="KW-0378">Hydrolase</keyword>
<dbReference type="InterPro" id="IPR029058">
    <property type="entry name" value="AB_hydrolase_fold"/>
</dbReference>
<sequence length="266" mass="28253">MTRWRGGAGNGSRHGRWSTGPQEFTIDGAGTHVVTAGRGDRTVVVVFGTNTCVAAQYPLIAALSQRCRVVAADLPGQPGLSSGDRPPAADRLTWYGRWLEQVIDAATHGPVTVLGHSLGAAVALACPAGRVEHQVLVSPAGLVSLRVTPGVVLAAAGWMIRRSDSGSLRLLRQMHAPGNRPRAELVEWLPLVARHVRSSADPGPLPAPARLVRRTVAVGARDVFLPPRRLRPQVRRALGAELRVVYGAGHFVTDERPDEIAALAHG</sequence>
<evidence type="ECO:0000256" key="1">
    <source>
        <dbReference type="SAM" id="MobiDB-lite"/>
    </source>
</evidence>
<dbReference type="GO" id="GO:0016746">
    <property type="term" value="F:acyltransferase activity"/>
    <property type="evidence" value="ECO:0007669"/>
    <property type="project" value="UniProtKB-KW"/>
</dbReference>
<dbReference type="PANTHER" id="PTHR42886">
    <property type="entry name" value="RE40534P-RELATED"/>
    <property type="match status" value="1"/>
</dbReference>
<feature type="domain" description="AB hydrolase-1" evidence="2">
    <location>
        <begin position="57"/>
        <end position="262"/>
    </location>
</feature>
<feature type="region of interest" description="Disordered" evidence="1">
    <location>
        <begin position="1"/>
        <end position="23"/>
    </location>
</feature>
<dbReference type="HOGENOM" id="CLU_020336_27_1_11"/>
<evidence type="ECO:0000259" key="2">
    <source>
        <dbReference type="Pfam" id="PF12697"/>
    </source>
</evidence>
<organism evidence="3 4">
    <name type="scientific">Saccharomonospora xinjiangensis XJ-54</name>
    <dbReference type="NCBI Taxonomy" id="882086"/>
    <lineage>
        <taxon>Bacteria</taxon>
        <taxon>Bacillati</taxon>
        <taxon>Actinomycetota</taxon>
        <taxon>Actinomycetes</taxon>
        <taxon>Pseudonocardiales</taxon>
        <taxon>Pseudonocardiaceae</taxon>
        <taxon>Saccharomonospora</taxon>
    </lineage>
</organism>
<dbReference type="RefSeq" id="WP_006240720.1">
    <property type="nucleotide sequence ID" value="NZ_JH636049.1"/>
</dbReference>
<gene>
    <name evidence="3" type="ORF">SacxiDRAFT_4306</name>
</gene>
<evidence type="ECO:0000313" key="3">
    <source>
        <dbReference type="EMBL" id="EID56487.1"/>
    </source>
</evidence>
<keyword evidence="4" id="KW-1185">Reference proteome</keyword>
<dbReference type="EMBL" id="JH636049">
    <property type="protein sequence ID" value="EID56487.1"/>
    <property type="molecule type" value="Genomic_DNA"/>
</dbReference>
<reference evidence="3 4" key="1">
    <citation type="submission" date="2012-01" db="EMBL/GenBank/DDBJ databases">
        <title>Improved High-Quality Draft sequence of Saccharomonospora xinjiangensis XJ-54.</title>
        <authorList>
            <consortium name="US DOE Joint Genome Institute"/>
            <person name="Lucas S."/>
            <person name="Han J."/>
            <person name="Lapidus A."/>
            <person name="Cheng J.-F."/>
            <person name="Goodwin L."/>
            <person name="Pitluck S."/>
            <person name="Peters L."/>
            <person name="Mikhailova N."/>
            <person name="Teshima H."/>
            <person name="Detter J.C."/>
            <person name="Han C."/>
            <person name="Tapia R."/>
            <person name="Land M."/>
            <person name="Hauser L."/>
            <person name="Kyrpides N."/>
            <person name="Ivanova N."/>
            <person name="Pagani I."/>
            <person name="Brambilla E.-M."/>
            <person name="Klenk H.-P."/>
            <person name="Woyke T."/>
        </authorList>
    </citation>
    <scope>NUCLEOTIDE SEQUENCE [LARGE SCALE GENOMIC DNA]</scope>
    <source>
        <strain evidence="3 4">XJ-54</strain>
    </source>
</reference>